<gene>
    <name evidence="2" type="ORF">BDU57DRAFT_525026</name>
</gene>
<accession>A0A6A5Q4F1</accession>
<keyword evidence="1" id="KW-0472">Membrane</keyword>
<evidence type="ECO:0000313" key="3">
    <source>
        <dbReference type="Proteomes" id="UP000800096"/>
    </source>
</evidence>
<sequence length="111" mass="12283">MHCFHAQLRAFNLGLLSHPWVLDAVMYASTCAGALLALDTVGVLALAADLGTTAQRWYRGDGWGFAWGWSKNRYDRRSLGEGLYVRAAASSIAGVGQPERKPWVRHYGEYP</sequence>
<evidence type="ECO:0000313" key="2">
    <source>
        <dbReference type="EMBL" id="KAF1910981.1"/>
    </source>
</evidence>
<evidence type="ECO:0000256" key="1">
    <source>
        <dbReference type="SAM" id="Phobius"/>
    </source>
</evidence>
<name>A0A6A5Q4F1_AMPQU</name>
<feature type="transmembrane region" description="Helical" evidence="1">
    <location>
        <begin position="24"/>
        <end position="48"/>
    </location>
</feature>
<proteinExistence type="predicted"/>
<dbReference type="Proteomes" id="UP000800096">
    <property type="component" value="Unassembled WGS sequence"/>
</dbReference>
<keyword evidence="1" id="KW-1133">Transmembrane helix</keyword>
<keyword evidence="3" id="KW-1185">Reference proteome</keyword>
<protein>
    <submittedName>
        <fullName evidence="2">Uncharacterized protein</fullName>
    </submittedName>
</protein>
<organism evidence="2 3">
    <name type="scientific">Ampelomyces quisqualis</name>
    <name type="common">Powdery mildew agent</name>
    <dbReference type="NCBI Taxonomy" id="50730"/>
    <lineage>
        <taxon>Eukaryota</taxon>
        <taxon>Fungi</taxon>
        <taxon>Dikarya</taxon>
        <taxon>Ascomycota</taxon>
        <taxon>Pezizomycotina</taxon>
        <taxon>Dothideomycetes</taxon>
        <taxon>Pleosporomycetidae</taxon>
        <taxon>Pleosporales</taxon>
        <taxon>Pleosporineae</taxon>
        <taxon>Phaeosphaeriaceae</taxon>
        <taxon>Ampelomyces</taxon>
    </lineage>
</organism>
<keyword evidence="1" id="KW-0812">Transmembrane</keyword>
<dbReference type="EMBL" id="ML979147">
    <property type="protein sequence ID" value="KAF1910981.1"/>
    <property type="molecule type" value="Genomic_DNA"/>
</dbReference>
<reference evidence="2" key="1">
    <citation type="journal article" date="2020" name="Stud. Mycol.">
        <title>101 Dothideomycetes genomes: a test case for predicting lifestyles and emergence of pathogens.</title>
        <authorList>
            <person name="Haridas S."/>
            <person name="Albert R."/>
            <person name="Binder M."/>
            <person name="Bloem J."/>
            <person name="Labutti K."/>
            <person name="Salamov A."/>
            <person name="Andreopoulos B."/>
            <person name="Baker S."/>
            <person name="Barry K."/>
            <person name="Bills G."/>
            <person name="Bluhm B."/>
            <person name="Cannon C."/>
            <person name="Castanera R."/>
            <person name="Culley D."/>
            <person name="Daum C."/>
            <person name="Ezra D."/>
            <person name="Gonzalez J."/>
            <person name="Henrissat B."/>
            <person name="Kuo A."/>
            <person name="Liang C."/>
            <person name="Lipzen A."/>
            <person name="Lutzoni F."/>
            <person name="Magnuson J."/>
            <person name="Mondo S."/>
            <person name="Nolan M."/>
            <person name="Ohm R."/>
            <person name="Pangilinan J."/>
            <person name="Park H.-J."/>
            <person name="Ramirez L."/>
            <person name="Alfaro M."/>
            <person name="Sun H."/>
            <person name="Tritt A."/>
            <person name="Yoshinaga Y."/>
            <person name="Zwiers L.-H."/>
            <person name="Turgeon B."/>
            <person name="Goodwin S."/>
            <person name="Spatafora J."/>
            <person name="Crous P."/>
            <person name="Grigoriev I."/>
        </authorList>
    </citation>
    <scope>NUCLEOTIDE SEQUENCE</scope>
    <source>
        <strain evidence="2">HMLAC05119</strain>
    </source>
</reference>
<dbReference type="AlphaFoldDB" id="A0A6A5Q4F1"/>